<reference evidence="1" key="1">
    <citation type="submission" date="2021-01" db="EMBL/GenBank/DDBJ databases">
        <authorList>
            <person name="Corre E."/>
            <person name="Pelletier E."/>
            <person name="Niang G."/>
            <person name="Scheremetjew M."/>
            <person name="Finn R."/>
            <person name="Kale V."/>
            <person name="Holt S."/>
            <person name="Cochrane G."/>
            <person name="Meng A."/>
            <person name="Brown T."/>
            <person name="Cohen L."/>
        </authorList>
    </citation>
    <scope>NUCLEOTIDE SEQUENCE</scope>
    <source>
        <strain evidence="1">CCAP 1951/1</strain>
    </source>
</reference>
<sequence>MPVDRTPFADVREWLPPLQQAHDIALIPAHMLPPLTPATASALVRAYARVEAAVYASRRKGDFDVSWAALFATAMAGDSEQTTGDREALRALAETVDTATRAPGTSSTLFFVRLSTRSPKDCLLKPWEAAPGRAPLSVVTGQEAAAMLASSARVRDDLAAAAAAAAESGGGVEEEGGGVAVMLRPFAPIPAWSEVRVFVAAGQVTALSQYFPFTGDSAGANRDALARYTNDFVALAGRCAAALSSTTNAVPPSFIVDLALLPTTPPSGDGGGDGDDCRYHPVVLEVNPFSRATSACHFSWARDHDRLHRGPFEARLVAAS</sequence>
<proteinExistence type="predicted"/>
<protein>
    <recommendedName>
        <fullName evidence="2">Cell division cycle protein 123</fullName>
    </recommendedName>
</protein>
<evidence type="ECO:0000313" key="1">
    <source>
        <dbReference type="EMBL" id="CAD9130276.1"/>
    </source>
</evidence>
<dbReference type="InterPro" id="IPR009772">
    <property type="entry name" value="CDC123"/>
</dbReference>
<dbReference type="EMBL" id="HBGF01032981">
    <property type="protein sequence ID" value="CAD9130276.1"/>
    <property type="molecule type" value="Transcribed_RNA"/>
</dbReference>
<dbReference type="Pfam" id="PF07065">
    <property type="entry name" value="D123"/>
    <property type="match status" value="1"/>
</dbReference>
<name>A0A7S1MFE9_NEODS</name>
<organism evidence="1">
    <name type="scientific">Neobodo designis</name>
    <name type="common">Flagellated protozoan</name>
    <name type="synonym">Bodo designis</name>
    <dbReference type="NCBI Taxonomy" id="312471"/>
    <lineage>
        <taxon>Eukaryota</taxon>
        <taxon>Discoba</taxon>
        <taxon>Euglenozoa</taxon>
        <taxon>Kinetoplastea</taxon>
        <taxon>Metakinetoplastina</taxon>
        <taxon>Neobodonida</taxon>
        <taxon>Neobodo</taxon>
    </lineage>
</organism>
<evidence type="ECO:0008006" key="2">
    <source>
        <dbReference type="Google" id="ProtNLM"/>
    </source>
</evidence>
<gene>
    <name evidence="1" type="ORF">NDES1114_LOCUS22088</name>
</gene>
<dbReference type="AlphaFoldDB" id="A0A7S1MFE9"/>
<accession>A0A7S1MFE9</accession>